<dbReference type="AlphaFoldDB" id="A0A453AL37"/>
<reference evidence="2" key="3">
    <citation type="journal article" date="2017" name="Nature">
        <title>Genome sequence of the progenitor of the wheat D genome Aegilops tauschii.</title>
        <authorList>
            <person name="Luo M.C."/>
            <person name="Gu Y.Q."/>
            <person name="Puiu D."/>
            <person name="Wang H."/>
            <person name="Twardziok S.O."/>
            <person name="Deal K.R."/>
            <person name="Huo N."/>
            <person name="Zhu T."/>
            <person name="Wang L."/>
            <person name="Wang Y."/>
            <person name="McGuire P.E."/>
            <person name="Liu S."/>
            <person name="Long H."/>
            <person name="Ramasamy R.K."/>
            <person name="Rodriguez J.C."/>
            <person name="Van S.L."/>
            <person name="Yuan L."/>
            <person name="Wang Z."/>
            <person name="Xia Z."/>
            <person name="Xiao L."/>
            <person name="Anderson O.D."/>
            <person name="Ouyang S."/>
            <person name="Liang Y."/>
            <person name="Zimin A.V."/>
            <person name="Pertea G."/>
            <person name="Qi P."/>
            <person name="Bennetzen J.L."/>
            <person name="Dai X."/>
            <person name="Dawson M.W."/>
            <person name="Muller H.G."/>
            <person name="Kugler K."/>
            <person name="Rivarola-Duarte L."/>
            <person name="Spannagl M."/>
            <person name="Mayer K.F.X."/>
            <person name="Lu F.H."/>
            <person name="Bevan M.W."/>
            <person name="Leroy P."/>
            <person name="Li P."/>
            <person name="You F.M."/>
            <person name="Sun Q."/>
            <person name="Liu Z."/>
            <person name="Lyons E."/>
            <person name="Wicker T."/>
            <person name="Salzberg S.L."/>
            <person name="Devos K.M."/>
            <person name="Dvorak J."/>
        </authorList>
    </citation>
    <scope>NUCLEOTIDE SEQUENCE [LARGE SCALE GENOMIC DNA]</scope>
    <source>
        <strain evidence="2">cv. AL8/78</strain>
    </source>
</reference>
<keyword evidence="3" id="KW-1185">Reference proteome</keyword>
<protein>
    <submittedName>
        <fullName evidence="2">Uncharacterized protein</fullName>
    </submittedName>
</protein>
<organism evidence="2 3">
    <name type="scientific">Aegilops tauschii subsp. strangulata</name>
    <name type="common">Goatgrass</name>
    <dbReference type="NCBI Taxonomy" id="200361"/>
    <lineage>
        <taxon>Eukaryota</taxon>
        <taxon>Viridiplantae</taxon>
        <taxon>Streptophyta</taxon>
        <taxon>Embryophyta</taxon>
        <taxon>Tracheophyta</taxon>
        <taxon>Spermatophyta</taxon>
        <taxon>Magnoliopsida</taxon>
        <taxon>Liliopsida</taxon>
        <taxon>Poales</taxon>
        <taxon>Poaceae</taxon>
        <taxon>BOP clade</taxon>
        <taxon>Pooideae</taxon>
        <taxon>Triticodae</taxon>
        <taxon>Triticeae</taxon>
        <taxon>Triticinae</taxon>
        <taxon>Aegilops</taxon>
    </lineage>
</organism>
<evidence type="ECO:0000256" key="1">
    <source>
        <dbReference type="SAM" id="MobiDB-lite"/>
    </source>
</evidence>
<sequence length="200" mass="22551">MIKNLTLYRHKSKLHSCIQQQASGINRPEHKNPRNHAPRGGGGGHIYIIPQTTTTRRQETGKQPPHLQLHQRRGEAHKSRTSTSSRESTIKSCISNYKTGAREDTNHVSPTPAGSQQSHASTTTSRCSTAHTQIRHLHLQQGVNNIMHLQLQQRARRQGHDDRNDMNSPGSGTKTQAKSTWAESGRERERGTKERNRNQN</sequence>
<reference evidence="2" key="5">
    <citation type="journal article" date="2021" name="G3 (Bethesda)">
        <title>Aegilops tauschii genome assembly Aet v5.0 features greater sequence contiguity and improved annotation.</title>
        <authorList>
            <person name="Wang L."/>
            <person name="Zhu T."/>
            <person name="Rodriguez J.C."/>
            <person name="Deal K.R."/>
            <person name="Dubcovsky J."/>
            <person name="McGuire P.E."/>
            <person name="Lux T."/>
            <person name="Spannagl M."/>
            <person name="Mayer K.F.X."/>
            <person name="Baldrich P."/>
            <person name="Meyers B.C."/>
            <person name="Huo N."/>
            <person name="Gu Y.Q."/>
            <person name="Zhou H."/>
            <person name="Devos K.M."/>
            <person name="Bennetzen J.L."/>
            <person name="Unver T."/>
            <person name="Budak H."/>
            <person name="Gulick P.J."/>
            <person name="Galiba G."/>
            <person name="Kalapos B."/>
            <person name="Nelson D.R."/>
            <person name="Li P."/>
            <person name="You F.M."/>
            <person name="Luo M.C."/>
            <person name="Dvorak J."/>
        </authorList>
    </citation>
    <scope>NUCLEOTIDE SEQUENCE [LARGE SCALE GENOMIC DNA]</scope>
    <source>
        <strain evidence="2">cv. AL8/78</strain>
    </source>
</reference>
<feature type="compositionally biased region" description="Polar residues" evidence="1">
    <location>
        <begin position="107"/>
        <end position="131"/>
    </location>
</feature>
<reference evidence="3" key="1">
    <citation type="journal article" date="2014" name="Science">
        <title>Ancient hybridizations among the ancestral genomes of bread wheat.</title>
        <authorList>
            <consortium name="International Wheat Genome Sequencing Consortium,"/>
            <person name="Marcussen T."/>
            <person name="Sandve S.R."/>
            <person name="Heier L."/>
            <person name="Spannagl M."/>
            <person name="Pfeifer M."/>
            <person name="Jakobsen K.S."/>
            <person name="Wulff B.B."/>
            <person name="Steuernagel B."/>
            <person name="Mayer K.F."/>
            <person name="Olsen O.A."/>
        </authorList>
    </citation>
    <scope>NUCLEOTIDE SEQUENCE [LARGE SCALE GENOMIC DNA]</scope>
    <source>
        <strain evidence="3">cv. AL8/78</strain>
    </source>
</reference>
<accession>A0A453AL37</accession>
<dbReference type="EnsemblPlants" id="AET2Gv20180900.1">
    <property type="protein sequence ID" value="AET2Gv20180900.1"/>
    <property type="gene ID" value="AET2Gv20180900"/>
</dbReference>
<dbReference type="Proteomes" id="UP000015105">
    <property type="component" value="Chromosome 2D"/>
</dbReference>
<reference evidence="2" key="4">
    <citation type="submission" date="2019-03" db="UniProtKB">
        <authorList>
            <consortium name="EnsemblPlants"/>
        </authorList>
    </citation>
    <scope>IDENTIFICATION</scope>
</reference>
<feature type="region of interest" description="Disordered" evidence="1">
    <location>
        <begin position="23"/>
        <end position="131"/>
    </location>
</feature>
<name>A0A453AL37_AEGTS</name>
<feature type="region of interest" description="Disordered" evidence="1">
    <location>
        <begin position="152"/>
        <end position="200"/>
    </location>
</feature>
<reference evidence="3" key="2">
    <citation type="journal article" date="2017" name="Nat. Plants">
        <title>The Aegilops tauschii genome reveals multiple impacts of transposons.</title>
        <authorList>
            <person name="Zhao G."/>
            <person name="Zou C."/>
            <person name="Li K."/>
            <person name="Wang K."/>
            <person name="Li T."/>
            <person name="Gao L."/>
            <person name="Zhang X."/>
            <person name="Wang H."/>
            <person name="Yang Z."/>
            <person name="Liu X."/>
            <person name="Jiang W."/>
            <person name="Mao L."/>
            <person name="Kong X."/>
            <person name="Jiao Y."/>
            <person name="Jia J."/>
        </authorList>
    </citation>
    <scope>NUCLEOTIDE SEQUENCE [LARGE SCALE GENOMIC DNA]</scope>
    <source>
        <strain evidence="3">cv. AL8/78</strain>
    </source>
</reference>
<evidence type="ECO:0000313" key="3">
    <source>
        <dbReference type="Proteomes" id="UP000015105"/>
    </source>
</evidence>
<feature type="compositionally biased region" description="Polar residues" evidence="1">
    <location>
        <begin position="166"/>
        <end position="182"/>
    </location>
</feature>
<feature type="compositionally biased region" description="Basic and acidic residues" evidence="1">
    <location>
        <begin position="184"/>
        <end position="200"/>
    </location>
</feature>
<dbReference type="Gramene" id="AET2Gv20180900.1">
    <property type="protein sequence ID" value="AET2Gv20180900.1"/>
    <property type="gene ID" value="AET2Gv20180900"/>
</dbReference>
<proteinExistence type="predicted"/>
<evidence type="ECO:0000313" key="2">
    <source>
        <dbReference type="EnsemblPlants" id="AET2Gv20180900.1"/>
    </source>
</evidence>